<proteinExistence type="predicted"/>
<sequence>MTRAYSRCGPGVFCVSSDLIFLIGIGIFVGAFVMMNRYTPYVISSPPPSNQVLVASSYPGNGDDRFTRAPKPERNWVATPDLSAVWNSGATLPAIPTRGIPETYQSMGTIRTEDGKILPLYGRRTASRSDRFQYYTRTDTYNPVQIPIEYKRRNCQDDVGCEELYDRDHVHLGPLKTSGEVTVYRFSGPTYIPFV</sequence>
<feature type="transmembrane region" description="Helical" evidence="1">
    <location>
        <begin position="12"/>
        <end position="35"/>
    </location>
</feature>
<name>A0A6C0K7J5_9ZZZZ</name>
<dbReference type="Pfam" id="PF19059">
    <property type="entry name" value="DUF5755"/>
    <property type="match status" value="1"/>
</dbReference>
<keyword evidence="1" id="KW-1133">Transmembrane helix</keyword>
<keyword evidence="1" id="KW-0812">Transmembrane</keyword>
<evidence type="ECO:0000313" key="2">
    <source>
        <dbReference type="EMBL" id="QHU12657.1"/>
    </source>
</evidence>
<dbReference type="EMBL" id="MN740808">
    <property type="protein sequence ID" value="QHU12657.1"/>
    <property type="molecule type" value="Genomic_DNA"/>
</dbReference>
<dbReference type="AlphaFoldDB" id="A0A6C0K7J5"/>
<protein>
    <submittedName>
        <fullName evidence="2">Uncharacterized protein</fullName>
    </submittedName>
</protein>
<organism evidence="2">
    <name type="scientific">viral metagenome</name>
    <dbReference type="NCBI Taxonomy" id="1070528"/>
    <lineage>
        <taxon>unclassified sequences</taxon>
        <taxon>metagenomes</taxon>
        <taxon>organismal metagenomes</taxon>
    </lineage>
</organism>
<dbReference type="InterPro" id="IPR043929">
    <property type="entry name" value="DUF5755"/>
</dbReference>
<accession>A0A6C0K7J5</accession>
<reference evidence="2" key="1">
    <citation type="journal article" date="2020" name="Nature">
        <title>Giant virus diversity and host interactions through global metagenomics.</title>
        <authorList>
            <person name="Schulz F."/>
            <person name="Roux S."/>
            <person name="Paez-Espino D."/>
            <person name="Jungbluth S."/>
            <person name="Walsh D.A."/>
            <person name="Denef V.J."/>
            <person name="McMahon K.D."/>
            <person name="Konstantinidis K.T."/>
            <person name="Eloe-Fadrosh E.A."/>
            <person name="Kyrpides N.C."/>
            <person name="Woyke T."/>
        </authorList>
    </citation>
    <scope>NUCLEOTIDE SEQUENCE</scope>
    <source>
        <strain evidence="2">GVMAG-S-1101172-89</strain>
    </source>
</reference>
<keyword evidence="1" id="KW-0472">Membrane</keyword>
<evidence type="ECO:0000256" key="1">
    <source>
        <dbReference type="SAM" id="Phobius"/>
    </source>
</evidence>